<evidence type="ECO:0000259" key="3">
    <source>
        <dbReference type="Pfam" id="PF04755"/>
    </source>
</evidence>
<protein>
    <recommendedName>
        <fullName evidence="3">Plastid lipid-associated protein/fibrillin conserved domain-containing protein</fullName>
    </recommendedName>
</protein>
<evidence type="ECO:0000313" key="5">
    <source>
        <dbReference type="Proteomes" id="UP000054558"/>
    </source>
</evidence>
<dbReference type="InterPro" id="IPR006843">
    <property type="entry name" value="PAP/fibrillin_dom"/>
</dbReference>
<keyword evidence="5" id="KW-1185">Reference proteome</keyword>
<organism evidence="4 5">
    <name type="scientific">Klebsormidium nitens</name>
    <name type="common">Green alga</name>
    <name type="synonym">Ulothrix nitens</name>
    <dbReference type="NCBI Taxonomy" id="105231"/>
    <lineage>
        <taxon>Eukaryota</taxon>
        <taxon>Viridiplantae</taxon>
        <taxon>Streptophyta</taxon>
        <taxon>Klebsormidiophyceae</taxon>
        <taxon>Klebsormidiales</taxon>
        <taxon>Klebsormidiaceae</taxon>
        <taxon>Klebsormidium</taxon>
    </lineage>
</organism>
<dbReference type="Proteomes" id="UP000054558">
    <property type="component" value="Unassembled WGS sequence"/>
</dbReference>
<gene>
    <name evidence="4" type="ORF">KFL_000140380</name>
</gene>
<proteinExistence type="predicted"/>
<feature type="domain" description="Plastid lipid-associated protein/fibrillin conserved" evidence="3">
    <location>
        <begin position="43"/>
        <end position="222"/>
    </location>
</feature>
<comment type="subcellular location">
    <subcellularLocation>
        <location evidence="1">Plastid</location>
    </subcellularLocation>
</comment>
<dbReference type="OMA" id="AFNMFQP"/>
<keyword evidence="2" id="KW-0934">Plastid</keyword>
<dbReference type="GO" id="GO:0009536">
    <property type="term" value="C:plastid"/>
    <property type="evidence" value="ECO:0007669"/>
    <property type="project" value="UniProtKB-SubCell"/>
</dbReference>
<sequence length="226" mass="25500">MINRCTSVVASATTDLEGKREELKGKLRTSLEGNIGNLTEEELSIINELSEITPDSEPAKNLEMVKGGYRLLNSTMPNVLYRGAKLTLGRATFNMYQPVELSMIMHEVYNEVDGGKYYDVYQDVTLEPEGLPTMRAKILNRAEYVLEGDKRISVEFTESSVTPAEGTDLTVWKKVFKDNPDMEEDGTMKRVFPKGKPGWVDILYQDQSFRITKGNFGNIVIVEREA</sequence>
<dbReference type="AlphaFoldDB" id="A0A1Y1HRQ6"/>
<dbReference type="OrthoDB" id="189024at2759"/>
<evidence type="ECO:0000256" key="1">
    <source>
        <dbReference type="ARBA" id="ARBA00004474"/>
    </source>
</evidence>
<evidence type="ECO:0000313" key="4">
    <source>
        <dbReference type="EMBL" id="GAQ78518.1"/>
    </source>
</evidence>
<reference evidence="4 5" key="1">
    <citation type="journal article" date="2014" name="Nat. Commun.">
        <title>Klebsormidium flaccidum genome reveals primary factors for plant terrestrial adaptation.</title>
        <authorList>
            <person name="Hori K."/>
            <person name="Maruyama F."/>
            <person name="Fujisawa T."/>
            <person name="Togashi T."/>
            <person name="Yamamoto N."/>
            <person name="Seo M."/>
            <person name="Sato S."/>
            <person name="Yamada T."/>
            <person name="Mori H."/>
            <person name="Tajima N."/>
            <person name="Moriyama T."/>
            <person name="Ikeuchi M."/>
            <person name="Watanabe M."/>
            <person name="Wada H."/>
            <person name="Kobayashi K."/>
            <person name="Saito M."/>
            <person name="Masuda T."/>
            <person name="Sasaki-Sekimoto Y."/>
            <person name="Mashiguchi K."/>
            <person name="Awai K."/>
            <person name="Shimojima M."/>
            <person name="Masuda S."/>
            <person name="Iwai M."/>
            <person name="Nobusawa T."/>
            <person name="Narise T."/>
            <person name="Kondo S."/>
            <person name="Saito H."/>
            <person name="Sato R."/>
            <person name="Murakawa M."/>
            <person name="Ihara Y."/>
            <person name="Oshima-Yamada Y."/>
            <person name="Ohtaka K."/>
            <person name="Satoh M."/>
            <person name="Sonobe K."/>
            <person name="Ishii M."/>
            <person name="Ohtani R."/>
            <person name="Kanamori-Sato M."/>
            <person name="Honoki R."/>
            <person name="Miyazaki D."/>
            <person name="Mochizuki H."/>
            <person name="Umetsu J."/>
            <person name="Higashi K."/>
            <person name="Shibata D."/>
            <person name="Kamiya Y."/>
            <person name="Sato N."/>
            <person name="Nakamura Y."/>
            <person name="Tabata S."/>
            <person name="Ida S."/>
            <person name="Kurokawa K."/>
            <person name="Ohta H."/>
        </authorList>
    </citation>
    <scope>NUCLEOTIDE SEQUENCE [LARGE SCALE GENOMIC DNA]</scope>
    <source>
        <strain evidence="4 5">NIES-2285</strain>
    </source>
</reference>
<dbReference type="Pfam" id="PF04755">
    <property type="entry name" value="PAP_fibrillin"/>
    <property type="match status" value="1"/>
</dbReference>
<name>A0A1Y1HRQ6_KLENI</name>
<evidence type="ECO:0000256" key="2">
    <source>
        <dbReference type="ARBA" id="ARBA00022640"/>
    </source>
</evidence>
<dbReference type="EMBL" id="DF236963">
    <property type="protein sequence ID" value="GAQ78518.1"/>
    <property type="molecule type" value="Genomic_DNA"/>
</dbReference>
<accession>A0A1Y1HRQ6</accession>